<organism evidence="2 3">
    <name type="scientific">Amanita muscaria (strain Koide BX008)</name>
    <dbReference type="NCBI Taxonomy" id="946122"/>
    <lineage>
        <taxon>Eukaryota</taxon>
        <taxon>Fungi</taxon>
        <taxon>Dikarya</taxon>
        <taxon>Basidiomycota</taxon>
        <taxon>Agaricomycotina</taxon>
        <taxon>Agaricomycetes</taxon>
        <taxon>Agaricomycetidae</taxon>
        <taxon>Agaricales</taxon>
        <taxon>Pluteineae</taxon>
        <taxon>Amanitaceae</taxon>
        <taxon>Amanita</taxon>
    </lineage>
</organism>
<protein>
    <submittedName>
        <fullName evidence="2">Uncharacterized protein</fullName>
    </submittedName>
</protein>
<evidence type="ECO:0000313" key="3">
    <source>
        <dbReference type="Proteomes" id="UP000054549"/>
    </source>
</evidence>
<dbReference type="InParanoid" id="A0A0C2WZI9"/>
<proteinExistence type="predicted"/>
<dbReference type="AlphaFoldDB" id="A0A0C2WZI9"/>
<dbReference type="Proteomes" id="UP000054549">
    <property type="component" value="Unassembled WGS sequence"/>
</dbReference>
<dbReference type="HOGENOM" id="CLU_2108439_0_0_1"/>
<evidence type="ECO:0000313" key="2">
    <source>
        <dbReference type="EMBL" id="KIL62286.1"/>
    </source>
</evidence>
<evidence type="ECO:0000256" key="1">
    <source>
        <dbReference type="SAM" id="MobiDB-lite"/>
    </source>
</evidence>
<reference evidence="2 3" key="1">
    <citation type="submission" date="2014-04" db="EMBL/GenBank/DDBJ databases">
        <title>Evolutionary Origins and Diversification of the Mycorrhizal Mutualists.</title>
        <authorList>
            <consortium name="DOE Joint Genome Institute"/>
            <consortium name="Mycorrhizal Genomics Consortium"/>
            <person name="Kohler A."/>
            <person name="Kuo A."/>
            <person name="Nagy L.G."/>
            <person name="Floudas D."/>
            <person name="Copeland A."/>
            <person name="Barry K.W."/>
            <person name="Cichocki N."/>
            <person name="Veneault-Fourrey C."/>
            <person name="LaButti K."/>
            <person name="Lindquist E.A."/>
            <person name="Lipzen A."/>
            <person name="Lundell T."/>
            <person name="Morin E."/>
            <person name="Murat C."/>
            <person name="Riley R."/>
            <person name="Ohm R."/>
            <person name="Sun H."/>
            <person name="Tunlid A."/>
            <person name="Henrissat B."/>
            <person name="Grigoriev I.V."/>
            <person name="Hibbett D.S."/>
            <person name="Martin F."/>
        </authorList>
    </citation>
    <scope>NUCLEOTIDE SEQUENCE [LARGE SCALE GENOMIC DNA]</scope>
    <source>
        <strain evidence="2 3">Koide BX008</strain>
    </source>
</reference>
<feature type="region of interest" description="Disordered" evidence="1">
    <location>
        <begin position="61"/>
        <end position="95"/>
    </location>
</feature>
<name>A0A0C2WZI9_AMAMK</name>
<feature type="compositionally biased region" description="Polar residues" evidence="1">
    <location>
        <begin position="61"/>
        <end position="84"/>
    </location>
</feature>
<accession>A0A0C2WZI9</accession>
<gene>
    <name evidence="2" type="ORF">M378DRAFT_12985</name>
</gene>
<sequence length="115" mass="12523">MFITVKWRLLFRFLQRPGGKICLVIDSAKNIQIPTILPNVAILHTASRAAAAVHNQTTNLTHSSAATGNTPLGPWNSTGSSSKGTRGAKQNHKCQRSRFYAGFNGPVRTVHRSTL</sequence>
<dbReference type="EMBL" id="KN818273">
    <property type="protein sequence ID" value="KIL62286.1"/>
    <property type="molecule type" value="Genomic_DNA"/>
</dbReference>
<keyword evidence="3" id="KW-1185">Reference proteome</keyword>